<proteinExistence type="predicted"/>
<accession>A0A2Z3GWV8</accession>
<gene>
    <name evidence="2" type="ORF">C1280_08725</name>
</gene>
<dbReference type="KEGG" id="gog:C1280_08725"/>
<dbReference type="EMBL" id="CP025958">
    <property type="protein sequence ID" value="AWM37101.1"/>
    <property type="molecule type" value="Genomic_DNA"/>
</dbReference>
<name>A0A2Z3GWV8_9BACT</name>
<evidence type="ECO:0000313" key="3">
    <source>
        <dbReference type="Proteomes" id="UP000245802"/>
    </source>
</evidence>
<feature type="compositionally biased region" description="Polar residues" evidence="1">
    <location>
        <begin position="54"/>
        <end position="63"/>
    </location>
</feature>
<evidence type="ECO:0000313" key="2">
    <source>
        <dbReference type="EMBL" id="AWM37101.1"/>
    </source>
</evidence>
<reference evidence="2 3" key="1">
    <citation type="submission" date="2018-01" db="EMBL/GenBank/DDBJ databases">
        <title>G. obscuriglobus.</title>
        <authorList>
            <person name="Franke J."/>
            <person name="Blomberg W."/>
            <person name="Selmecki A."/>
        </authorList>
    </citation>
    <scope>NUCLEOTIDE SEQUENCE [LARGE SCALE GENOMIC DNA]</scope>
    <source>
        <strain evidence="2 3">DSM 5831</strain>
    </source>
</reference>
<keyword evidence="3" id="KW-1185">Reference proteome</keyword>
<feature type="region of interest" description="Disordered" evidence="1">
    <location>
        <begin position="43"/>
        <end position="63"/>
    </location>
</feature>
<dbReference type="Proteomes" id="UP000245802">
    <property type="component" value="Chromosome"/>
</dbReference>
<evidence type="ECO:0000256" key="1">
    <source>
        <dbReference type="SAM" id="MobiDB-lite"/>
    </source>
</evidence>
<organism evidence="2 3">
    <name type="scientific">Gemmata obscuriglobus</name>
    <dbReference type="NCBI Taxonomy" id="114"/>
    <lineage>
        <taxon>Bacteria</taxon>
        <taxon>Pseudomonadati</taxon>
        <taxon>Planctomycetota</taxon>
        <taxon>Planctomycetia</taxon>
        <taxon>Gemmatales</taxon>
        <taxon>Gemmataceae</taxon>
        <taxon>Gemmata</taxon>
    </lineage>
</organism>
<dbReference type="AlphaFoldDB" id="A0A2Z3GWV8"/>
<protein>
    <submittedName>
        <fullName evidence="2">Uncharacterized protein</fullName>
    </submittedName>
</protein>
<dbReference type="RefSeq" id="WP_010033555.1">
    <property type="nucleotide sequence ID" value="NZ_CP025958.1"/>
</dbReference>
<sequence>MTDPSRLIRELDVPALRARLEELDRERAALLVLVRAALRATKPDPISPDLATAPTRSNTGGPA</sequence>